<keyword evidence="1" id="KW-0732">Signal</keyword>
<reference evidence="3 4" key="1">
    <citation type="submission" date="2019-03" db="EMBL/GenBank/DDBJ databases">
        <title>Genome sequence of Thiobacillaceae bacterium LSR1, a sulfur-oxidizing bacterium isolated from freshwater sediment.</title>
        <authorList>
            <person name="Li S."/>
        </authorList>
    </citation>
    <scope>NUCLEOTIDE SEQUENCE [LARGE SCALE GENOMIC DNA]</scope>
    <source>
        <strain evidence="3 4">LSR1</strain>
    </source>
</reference>
<evidence type="ECO:0000313" key="4">
    <source>
        <dbReference type="Proteomes" id="UP000295443"/>
    </source>
</evidence>
<keyword evidence="4" id="KW-1185">Reference proteome</keyword>
<dbReference type="AlphaFoldDB" id="A0A4R1B1H8"/>
<feature type="signal peptide" evidence="1">
    <location>
        <begin position="1"/>
        <end position="23"/>
    </location>
</feature>
<evidence type="ECO:0000313" key="3">
    <source>
        <dbReference type="EMBL" id="TCJ11631.1"/>
    </source>
</evidence>
<name>A0A4R1B1H8_9PROT</name>
<evidence type="ECO:0000256" key="1">
    <source>
        <dbReference type="SAM" id="SignalP"/>
    </source>
</evidence>
<evidence type="ECO:0000259" key="2">
    <source>
        <dbReference type="PROSITE" id="PS50022"/>
    </source>
</evidence>
<dbReference type="Gene3D" id="2.60.120.260">
    <property type="entry name" value="Galactose-binding domain-like"/>
    <property type="match status" value="1"/>
</dbReference>
<feature type="domain" description="F5/8 type C" evidence="2">
    <location>
        <begin position="10"/>
        <end position="178"/>
    </location>
</feature>
<dbReference type="Proteomes" id="UP000295443">
    <property type="component" value="Unassembled WGS sequence"/>
</dbReference>
<organism evidence="3 4">
    <name type="scientific">Parasulfuritortus cantonensis</name>
    <dbReference type="NCBI Taxonomy" id="2528202"/>
    <lineage>
        <taxon>Bacteria</taxon>
        <taxon>Pseudomonadati</taxon>
        <taxon>Pseudomonadota</taxon>
        <taxon>Betaproteobacteria</taxon>
        <taxon>Nitrosomonadales</taxon>
        <taxon>Thiobacillaceae</taxon>
        <taxon>Parasulfuritortus</taxon>
    </lineage>
</organism>
<dbReference type="SUPFAM" id="SSF49785">
    <property type="entry name" value="Galactose-binding domain-like"/>
    <property type="match status" value="1"/>
</dbReference>
<dbReference type="Pfam" id="PF07589">
    <property type="entry name" value="PEP-CTERM"/>
    <property type="match status" value="1"/>
</dbReference>
<dbReference type="NCBIfam" id="TIGR02595">
    <property type="entry name" value="PEP_CTERM"/>
    <property type="match status" value="1"/>
</dbReference>
<sequence length="208" mass="21511">MFKFKQLLAAAPLALLGLASAHAATAIVPASVTASGTVSGDPATLLTDGDYSLTTAWNDDANVSWSSQEGRDGAVVTYDFGGLYSVADVTLSHDNNDIYIIQVSADGTEWYTLATVFNGLDDGGLAGSGGLLEKSSIAGDASYAWSMDFAPTDAAYARVFARSGDGMYALGEVQFYGSALPVPEPETYAMLTAGLALVGVAGRRRKTA</sequence>
<dbReference type="InterPro" id="IPR013424">
    <property type="entry name" value="Ice-binding_C"/>
</dbReference>
<dbReference type="OrthoDB" id="6399769at2"/>
<accession>A0A4R1B1H8</accession>
<dbReference type="InterPro" id="IPR008979">
    <property type="entry name" value="Galactose-bd-like_sf"/>
</dbReference>
<dbReference type="InterPro" id="IPR000421">
    <property type="entry name" value="FA58C"/>
</dbReference>
<dbReference type="PROSITE" id="PS50022">
    <property type="entry name" value="FA58C_3"/>
    <property type="match status" value="1"/>
</dbReference>
<protein>
    <submittedName>
        <fullName evidence="3">PEP-CTERM sorting domain-containing protein</fullName>
    </submittedName>
</protein>
<feature type="chain" id="PRO_5020399734" evidence="1">
    <location>
        <begin position="24"/>
        <end position="208"/>
    </location>
</feature>
<proteinExistence type="predicted"/>
<dbReference type="RefSeq" id="WP_131449108.1">
    <property type="nucleotide sequence ID" value="NZ_SJZB01000052.1"/>
</dbReference>
<dbReference type="EMBL" id="SJZB01000052">
    <property type="protein sequence ID" value="TCJ11631.1"/>
    <property type="molecule type" value="Genomic_DNA"/>
</dbReference>
<comment type="caution">
    <text evidence="3">The sequence shown here is derived from an EMBL/GenBank/DDBJ whole genome shotgun (WGS) entry which is preliminary data.</text>
</comment>
<gene>
    <name evidence="3" type="ORF">EZJ19_15020</name>
</gene>